<accession>A0A9N9J7W5</accession>
<dbReference type="OrthoDB" id="4428833at2759"/>
<gene>
    <name evidence="1" type="ORF">CPELLU_LOCUS15602</name>
</gene>
<protein>
    <submittedName>
        <fullName evidence="1">1951_t:CDS:1</fullName>
    </submittedName>
</protein>
<keyword evidence="2" id="KW-1185">Reference proteome</keyword>
<evidence type="ECO:0000313" key="2">
    <source>
        <dbReference type="Proteomes" id="UP000789759"/>
    </source>
</evidence>
<evidence type="ECO:0000313" key="1">
    <source>
        <dbReference type="EMBL" id="CAG8766172.1"/>
    </source>
</evidence>
<dbReference type="EMBL" id="CAJVQA010020897">
    <property type="protein sequence ID" value="CAG8766172.1"/>
    <property type="molecule type" value="Genomic_DNA"/>
</dbReference>
<organism evidence="1 2">
    <name type="scientific">Cetraspora pellucida</name>
    <dbReference type="NCBI Taxonomy" id="1433469"/>
    <lineage>
        <taxon>Eukaryota</taxon>
        <taxon>Fungi</taxon>
        <taxon>Fungi incertae sedis</taxon>
        <taxon>Mucoromycota</taxon>
        <taxon>Glomeromycotina</taxon>
        <taxon>Glomeromycetes</taxon>
        <taxon>Diversisporales</taxon>
        <taxon>Gigasporaceae</taxon>
        <taxon>Cetraspora</taxon>
    </lineage>
</organism>
<dbReference type="Proteomes" id="UP000789759">
    <property type="component" value="Unassembled WGS sequence"/>
</dbReference>
<comment type="caution">
    <text evidence="1">The sequence shown here is derived from an EMBL/GenBank/DDBJ whole genome shotgun (WGS) entry which is preliminary data.</text>
</comment>
<sequence>MDHIHAGGLIKSGVRMGVNMYLDNKAKKTCERILKDQFQKLVNQGYLSVIGKDGFQLTDKALNEQIGLMAYSDVRTYMQTNNFNVEEIAIVTRTRVQIWLNKKYQSWDKRVGGTWPKTADFARRMRQRSSDALNQAAIGNNPNALMIVTRIIGLAQMCGISEIGLVDIIEGLSMSYIFETIGRLVVATMRGQHPSEVYNIGLGIRGSTENVHKNFAMEAGGFKGPREVIGKYIGGRVTLNSIVAEVVLRNHLNEGEEIWCMSGWAEALRRRTIKLREDASRDIHGNLLRCTNRLKVILSIKRVRGVPLAKIKRVGPLRAADLIWGGITGAACLCTNPDPLKKIKGGDRVGKLKISFKKLDPLSMKPIPRHTIIVHETYGDGIAHLFLSHCLTKQQELDALQSYCNSCNQRVLSIETL</sequence>
<proteinExistence type="predicted"/>
<dbReference type="AlphaFoldDB" id="A0A9N9J7W5"/>
<name>A0A9N9J7W5_9GLOM</name>
<reference evidence="1" key="1">
    <citation type="submission" date="2021-06" db="EMBL/GenBank/DDBJ databases">
        <authorList>
            <person name="Kallberg Y."/>
            <person name="Tangrot J."/>
            <person name="Rosling A."/>
        </authorList>
    </citation>
    <scope>NUCLEOTIDE SEQUENCE</scope>
    <source>
        <strain evidence="1">FL966</strain>
    </source>
</reference>